<dbReference type="AlphaFoldDB" id="A0A8T2IPN7"/>
<keyword evidence="3" id="KW-0472">Membrane</keyword>
<evidence type="ECO:0000256" key="3">
    <source>
        <dbReference type="SAM" id="Phobius"/>
    </source>
</evidence>
<accession>A0A8T2IPN7</accession>
<dbReference type="PROSITE" id="PS50240">
    <property type="entry name" value="TRYPSIN_DOM"/>
    <property type="match status" value="1"/>
</dbReference>
<dbReference type="Gene3D" id="2.40.10.10">
    <property type="entry name" value="Trypsin-like serine proteases"/>
    <property type="match status" value="2"/>
</dbReference>
<evidence type="ECO:0000259" key="4">
    <source>
        <dbReference type="PROSITE" id="PS50240"/>
    </source>
</evidence>
<dbReference type="SUPFAM" id="SSF50494">
    <property type="entry name" value="Trypsin-like serine proteases"/>
    <property type="match status" value="1"/>
</dbReference>
<dbReference type="FunFam" id="2.40.10.10:FF:000039">
    <property type="entry name" value="Brain-specific serine protease 4"/>
    <property type="match status" value="1"/>
</dbReference>
<dbReference type="EMBL" id="JAACNH010000009">
    <property type="protein sequence ID" value="KAG8433547.1"/>
    <property type="molecule type" value="Genomic_DNA"/>
</dbReference>
<dbReference type="GO" id="GO:0004252">
    <property type="term" value="F:serine-type endopeptidase activity"/>
    <property type="evidence" value="ECO:0007669"/>
    <property type="project" value="InterPro"/>
</dbReference>
<dbReference type="PRINTS" id="PR00722">
    <property type="entry name" value="CHYMOTRYPSIN"/>
</dbReference>
<dbReference type="PROSITE" id="PS00134">
    <property type="entry name" value="TRYPSIN_HIS"/>
    <property type="match status" value="1"/>
</dbReference>
<dbReference type="InterPro" id="IPR043504">
    <property type="entry name" value="Peptidase_S1_PA_chymotrypsin"/>
</dbReference>
<dbReference type="InterPro" id="IPR001314">
    <property type="entry name" value="Peptidase_S1A"/>
</dbReference>
<dbReference type="CDD" id="cd00190">
    <property type="entry name" value="Tryp_SPc"/>
    <property type="match status" value="1"/>
</dbReference>
<feature type="transmembrane region" description="Helical" evidence="3">
    <location>
        <begin position="256"/>
        <end position="279"/>
    </location>
</feature>
<organism evidence="5 6">
    <name type="scientific">Hymenochirus boettgeri</name>
    <name type="common">Congo dwarf clawed frog</name>
    <dbReference type="NCBI Taxonomy" id="247094"/>
    <lineage>
        <taxon>Eukaryota</taxon>
        <taxon>Metazoa</taxon>
        <taxon>Chordata</taxon>
        <taxon>Craniata</taxon>
        <taxon>Vertebrata</taxon>
        <taxon>Euteleostomi</taxon>
        <taxon>Amphibia</taxon>
        <taxon>Batrachia</taxon>
        <taxon>Anura</taxon>
        <taxon>Pipoidea</taxon>
        <taxon>Pipidae</taxon>
        <taxon>Pipinae</taxon>
        <taxon>Hymenochirus</taxon>
    </lineage>
</organism>
<proteinExistence type="predicted"/>
<reference evidence="5" key="1">
    <citation type="thesis" date="2020" institute="ProQuest LLC" country="789 East Eisenhower Parkway, Ann Arbor, MI, USA">
        <title>Comparative Genomics and Chromosome Evolution.</title>
        <authorList>
            <person name="Mudd A.B."/>
        </authorList>
    </citation>
    <scope>NUCLEOTIDE SEQUENCE</scope>
    <source>
        <strain evidence="5">Female2</strain>
        <tissue evidence="5">Blood</tissue>
    </source>
</reference>
<keyword evidence="3" id="KW-0812">Transmembrane</keyword>
<dbReference type="Proteomes" id="UP000812440">
    <property type="component" value="Chromosome 9"/>
</dbReference>
<dbReference type="SMART" id="SM00020">
    <property type="entry name" value="Tryp_SPc"/>
    <property type="match status" value="1"/>
</dbReference>
<dbReference type="InterPro" id="IPR009003">
    <property type="entry name" value="Peptidase_S1_PA"/>
</dbReference>
<comment type="caution">
    <text evidence="5">The sequence shown here is derived from an EMBL/GenBank/DDBJ whole genome shotgun (WGS) entry which is preliminary data.</text>
</comment>
<dbReference type="PANTHER" id="PTHR24253">
    <property type="entry name" value="TRANSMEMBRANE PROTEASE SERINE"/>
    <property type="match status" value="1"/>
</dbReference>
<keyword evidence="1" id="KW-1015">Disulfide bond</keyword>
<gene>
    <name evidence="5" type="ORF">GDO86_017736</name>
</gene>
<dbReference type="GO" id="GO:0006508">
    <property type="term" value="P:proteolysis"/>
    <property type="evidence" value="ECO:0007669"/>
    <property type="project" value="UniProtKB-KW"/>
</dbReference>
<keyword evidence="2" id="KW-0720">Serine protease</keyword>
<keyword evidence="6" id="KW-1185">Reference proteome</keyword>
<dbReference type="InterPro" id="IPR033116">
    <property type="entry name" value="TRYPSIN_SER"/>
</dbReference>
<evidence type="ECO:0000313" key="5">
    <source>
        <dbReference type="EMBL" id="KAG8433547.1"/>
    </source>
</evidence>
<keyword evidence="2" id="KW-0645">Protease</keyword>
<name>A0A8T2IPN7_9PIPI</name>
<evidence type="ECO:0000256" key="1">
    <source>
        <dbReference type="ARBA" id="ARBA00023157"/>
    </source>
</evidence>
<sequence length="287" mass="32005">MGGMGAEKWEWPWQVSLRNGNQHFCGGSLITKKWIVSAAHCVYNREKTLLRVYLGSFKLDQPDQEEKQFGVNNIIIHPDYDRNLLFNDISLLELDREVDLTEYIIPVCIPSVTVKFPTGLECWVTGWGTIRPSVRLPYPRILQQVAVPLIDSTSCTRFYNTPSSRAVITKDGHICAGYINGGKDSCQGDSGGPLVCSTENRWFLAGVVSYGESCGKPYRPGVYTLLTSYTDFIVSKVPSVAQNVKSGTFRDPIISMYNSSATTIFIPTFLITILLVLLLRQGSFSLL</sequence>
<dbReference type="InterPro" id="IPR018114">
    <property type="entry name" value="TRYPSIN_HIS"/>
</dbReference>
<keyword evidence="2" id="KW-0378">Hydrolase</keyword>
<evidence type="ECO:0000313" key="6">
    <source>
        <dbReference type="Proteomes" id="UP000812440"/>
    </source>
</evidence>
<dbReference type="Pfam" id="PF00089">
    <property type="entry name" value="Trypsin"/>
    <property type="match status" value="1"/>
</dbReference>
<keyword evidence="3" id="KW-1133">Transmembrane helix</keyword>
<dbReference type="PROSITE" id="PS00135">
    <property type="entry name" value="TRYPSIN_SER"/>
    <property type="match status" value="1"/>
</dbReference>
<dbReference type="OrthoDB" id="10012881at2759"/>
<evidence type="ECO:0000256" key="2">
    <source>
        <dbReference type="RuleBase" id="RU363034"/>
    </source>
</evidence>
<dbReference type="InterPro" id="IPR001254">
    <property type="entry name" value="Trypsin_dom"/>
</dbReference>
<protein>
    <recommendedName>
        <fullName evidence="4">Peptidase S1 domain-containing protein</fullName>
    </recommendedName>
</protein>
<dbReference type="PANTHER" id="PTHR24253:SF184">
    <property type="entry name" value="SERINE PROTEASE 27-LIKE"/>
    <property type="match status" value="1"/>
</dbReference>
<feature type="domain" description="Peptidase S1" evidence="4">
    <location>
        <begin position="1"/>
        <end position="238"/>
    </location>
</feature>